<proteinExistence type="predicted"/>
<keyword evidence="2" id="KW-1185">Reference proteome</keyword>
<name>A0A2P6MEY4_ALKUR</name>
<dbReference type="EMBL" id="PVNS01000012">
    <property type="protein sequence ID" value="PRO64807.1"/>
    <property type="molecule type" value="Genomic_DNA"/>
</dbReference>
<organism evidence="1 2">
    <name type="scientific">Alkalicoccus urumqiensis</name>
    <name type="common">Bacillus urumqiensis</name>
    <dbReference type="NCBI Taxonomy" id="1548213"/>
    <lineage>
        <taxon>Bacteria</taxon>
        <taxon>Bacillati</taxon>
        <taxon>Bacillota</taxon>
        <taxon>Bacilli</taxon>
        <taxon>Bacillales</taxon>
        <taxon>Bacillaceae</taxon>
        <taxon>Alkalicoccus</taxon>
    </lineage>
</organism>
<dbReference type="Proteomes" id="UP000243650">
    <property type="component" value="Unassembled WGS sequence"/>
</dbReference>
<gene>
    <name evidence="1" type="ORF">C6I21_12925</name>
</gene>
<protein>
    <submittedName>
        <fullName evidence="1">Uncharacterized protein</fullName>
    </submittedName>
</protein>
<evidence type="ECO:0000313" key="1">
    <source>
        <dbReference type="EMBL" id="PRO64807.1"/>
    </source>
</evidence>
<dbReference type="RefSeq" id="WP_105959902.1">
    <property type="nucleotide sequence ID" value="NZ_PVNS01000012.1"/>
</dbReference>
<evidence type="ECO:0000313" key="2">
    <source>
        <dbReference type="Proteomes" id="UP000243650"/>
    </source>
</evidence>
<dbReference type="AlphaFoldDB" id="A0A2P6MEY4"/>
<accession>A0A2P6MEY4</accession>
<sequence length="94" mass="11044">MHIRQFLLPEKEKQTAALLQSLPLEEKRALWRLIKASGKDHTCIVTSPTPEIRSLETKKILERNPYYRGKGFSYFTLRHAPYLMKQLQEQSKST</sequence>
<comment type="caution">
    <text evidence="1">The sequence shown here is derived from an EMBL/GenBank/DDBJ whole genome shotgun (WGS) entry which is preliminary data.</text>
</comment>
<dbReference type="OrthoDB" id="2971428at2"/>
<reference evidence="1 2" key="1">
    <citation type="submission" date="2018-03" db="EMBL/GenBank/DDBJ databases">
        <title>Bacillus urumqiensis sp. nov., a moderately haloalkaliphilic bacterium isolated from a salt lake.</title>
        <authorList>
            <person name="Zhao B."/>
            <person name="Liao Z."/>
        </authorList>
    </citation>
    <scope>NUCLEOTIDE SEQUENCE [LARGE SCALE GENOMIC DNA]</scope>
    <source>
        <strain evidence="1 2">BZ-SZ-XJ18</strain>
    </source>
</reference>